<evidence type="ECO:0000313" key="2">
    <source>
        <dbReference type="EMBL" id="AZL59924.1"/>
    </source>
</evidence>
<dbReference type="Proteomes" id="UP000282002">
    <property type="component" value="Chromosome"/>
</dbReference>
<dbReference type="EMBL" id="CP034328">
    <property type="protein sequence ID" value="AZL59924.1"/>
    <property type="molecule type" value="Genomic_DNA"/>
</dbReference>
<sequence>MSFRIAPTDRGQLLKGNDMLPTVMTVKSTLIAAIAAASIAVPAAPALAWGEKEQGFVAGVATAVIVDELLKNNRKARAYDRRYSAPVYAEPRTVYTQPKHTTSLYATPAARAFNSYSASERRAIQRNLRAWGYYHGGIDGAFGPGTYNAIQAYARDEGAAGNLRSTSGAFAVYDGLIF</sequence>
<reference evidence="2 3" key="1">
    <citation type="submission" date="2018-12" db="EMBL/GenBank/DDBJ databases">
        <title>Complete genome sequencing of Tabrizicola sp. K13M18.</title>
        <authorList>
            <person name="Bae J.-W."/>
        </authorList>
    </citation>
    <scope>NUCLEOTIDE SEQUENCE [LARGE SCALE GENOMIC DNA]</scope>
    <source>
        <strain evidence="2 3">K13M18</strain>
    </source>
</reference>
<dbReference type="InterPro" id="IPR002477">
    <property type="entry name" value="Peptidoglycan-bd-like"/>
</dbReference>
<dbReference type="OrthoDB" id="7932821at2"/>
<accession>A0A3S8U8J2</accession>
<proteinExistence type="predicted"/>
<protein>
    <submittedName>
        <fullName evidence="2">Antifreeze protein</fullName>
    </submittedName>
</protein>
<dbReference type="Pfam" id="PF01471">
    <property type="entry name" value="PG_binding_1"/>
    <property type="match status" value="1"/>
</dbReference>
<gene>
    <name evidence="2" type="ORF">EI545_14415</name>
</gene>
<dbReference type="InterPro" id="IPR036365">
    <property type="entry name" value="PGBD-like_sf"/>
</dbReference>
<feature type="domain" description="Peptidoglycan binding-like" evidence="1">
    <location>
        <begin position="118"/>
        <end position="156"/>
    </location>
</feature>
<dbReference type="AlphaFoldDB" id="A0A3S8U8J2"/>
<dbReference type="InterPro" id="IPR036366">
    <property type="entry name" value="PGBDSf"/>
</dbReference>
<evidence type="ECO:0000259" key="1">
    <source>
        <dbReference type="Pfam" id="PF01471"/>
    </source>
</evidence>
<name>A0A3S8U8J2_9RHOB</name>
<dbReference type="KEGG" id="taw:EI545_14415"/>
<evidence type="ECO:0000313" key="3">
    <source>
        <dbReference type="Proteomes" id="UP000282002"/>
    </source>
</evidence>
<dbReference type="SUPFAM" id="SSF47090">
    <property type="entry name" value="PGBD-like"/>
    <property type="match status" value="1"/>
</dbReference>
<keyword evidence="3" id="KW-1185">Reference proteome</keyword>
<organism evidence="2 3">
    <name type="scientific">Tabrizicola piscis</name>
    <dbReference type="NCBI Taxonomy" id="2494374"/>
    <lineage>
        <taxon>Bacteria</taxon>
        <taxon>Pseudomonadati</taxon>
        <taxon>Pseudomonadota</taxon>
        <taxon>Alphaproteobacteria</taxon>
        <taxon>Rhodobacterales</taxon>
        <taxon>Paracoccaceae</taxon>
        <taxon>Tabrizicola</taxon>
    </lineage>
</organism>
<dbReference type="Gene3D" id="1.10.101.10">
    <property type="entry name" value="PGBD-like superfamily/PGBD"/>
    <property type="match status" value="1"/>
</dbReference>